<sequence length="79" mass="9273">METMEDKYVKTQFGLTVRKLRLSKNISQEKFAEIVGLHRTYISEVERGIRNVTLINVVKIAEGLEVKTSELFREMEREL</sequence>
<protein>
    <submittedName>
        <fullName evidence="5">Transcriptional regulator</fullName>
    </submittedName>
</protein>
<evidence type="ECO:0000313" key="6">
    <source>
        <dbReference type="Proteomes" id="UP000189761"/>
    </source>
</evidence>
<dbReference type="GO" id="GO:0003677">
    <property type="term" value="F:DNA binding"/>
    <property type="evidence" value="ECO:0007669"/>
    <property type="project" value="UniProtKB-KW"/>
</dbReference>
<dbReference type="SUPFAM" id="SSF47413">
    <property type="entry name" value="lambda repressor-like DNA-binding domains"/>
    <property type="match status" value="1"/>
</dbReference>
<dbReference type="InterPro" id="IPR010982">
    <property type="entry name" value="Lambda_DNA-bd_dom_sf"/>
</dbReference>
<keyword evidence="1" id="KW-0805">Transcription regulation</keyword>
<evidence type="ECO:0000256" key="2">
    <source>
        <dbReference type="ARBA" id="ARBA00023125"/>
    </source>
</evidence>
<dbReference type="CDD" id="cd00093">
    <property type="entry name" value="HTH_XRE"/>
    <property type="match status" value="1"/>
</dbReference>
<reference evidence="5 6" key="1">
    <citation type="submission" date="2017-01" db="EMBL/GenBank/DDBJ databases">
        <title>Draft genome sequence of Bacillus oleronius.</title>
        <authorList>
            <person name="Allam M."/>
        </authorList>
    </citation>
    <scope>NUCLEOTIDE SEQUENCE [LARGE SCALE GENOMIC DNA]</scope>
    <source>
        <strain evidence="5 6">DSM 9356</strain>
    </source>
</reference>
<evidence type="ECO:0000256" key="3">
    <source>
        <dbReference type="ARBA" id="ARBA00023163"/>
    </source>
</evidence>
<comment type="caution">
    <text evidence="5">The sequence shown here is derived from an EMBL/GenBank/DDBJ whole genome shotgun (WGS) entry which is preliminary data.</text>
</comment>
<dbReference type="SMART" id="SM00530">
    <property type="entry name" value="HTH_XRE"/>
    <property type="match status" value="1"/>
</dbReference>
<name>A0A8E2ICD3_9BACI</name>
<evidence type="ECO:0000313" key="5">
    <source>
        <dbReference type="EMBL" id="OOP67351.1"/>
    </source>
</evidence>
<dbReference type="InterPro" id="IPR001387">
    <property type="entry name" value="Cro/C1-type_HTH"/>
</dbReference>
<gene>
    <name evidence="5" type="ORF">BWZ43_16255</name>
</gene>
<proteinExistence type="predicted"/>
<dbReference type="Gene3D" id="1.10.260.40">
    <property type="entry name" value="lambda repressor-like DNA-binding domains"/>
    <property type="match status" value="1"/>
</dbReference>
<dbReference type="PANTHER" id="PTHR46797">
    <property type="entry name" value="HTH-TYPE TRANSCRIPTIONAL REGULATOR"/>
    <property type="match status" value="1"/>
</dbReference>
<organism evidence="5 6">
    <name type="scientific">Heyndrickxia oleronia</name>
    <dbReference type="NCBI Taxonomy" id="38875"/>
    <lineage>
        <taxon>Bacteria</taxon>
        <taxon>Bacillati</taxon>
        <taxon>Bacillota</taxon>
        <taxon>Bacilli</taxon>
        <taxon>Bacillales</taxon>
        <taxon>Bacillaceae</taxon>
        <taxon>Heyndrickxia</taxon>
    </lineage>
</organism>
<keyword evidence="2" id="KW-0238">DNA-binding</keyword>
<dbReference type="GO" id="GO:0005829">
    <property type="term" value="C:cytosol"/>
    <property type="evidence" value="ECO:0007669"/>
    <property type="project" value="TreeGrafter"/>
</dbReference>
<feature type="domain" description="HTH cro/C1-type" evidence="4">
    <location>
        <begin position="17"/>
        <end position="71"/>
    </location>
</feature>
<keyword evidence="6" id="KW-1185">Reference proteome</keyword>
<keyword evidence="3" id="KW-0804">Transcription</keyword>
<dbReference type="AlphaFoldDB" id="A0A8E2ICD3"/>
<dbReference type="GO" id="GO:0003700">
    <property type="term" value="F:DNA-binding transcription factor activity"/>
    <property type="evidence" value="ECO:0007669"/>
    <property type="project" value="TreeGrafter"/>
</dbReference>
<dbReference type="Proteomes" id="UP000189761">
    <property type="component" value="Unassembled WGS sequence"/>
</dbReference>
<dbReference type="InterPro" id="IPR050807">
    <property type="entry name" value="TransReg_Diox_bact_type"/>
</dbReference>
<evidence type="ECO:0000259" key="4">
    <source>
        <dbReference type="PROSITE" id="PS50943"/>
    </source>
</evidence>
<dbReference type="EMBL" id="MTLA01000204">
    <property type="protein sequence ID" value="OOP67351.1"/>
    <property type="molecule type" value="Genomic_DNA"/>
</dbReference>
<dbReference type="Pfam" id="PF01381">
    <property type="entry name" value="HTH_3"/>
    <property type="match status" value="1"/>
</dbReference>
<accession>A0A8E2ICD3</accession>
<evidence type="ECO:0000256" key="1">
    <source>
        <dbReference type="ARBA" id="ARBA00023015"/>
    </source>
</evidence>
<dbReference type="PROSITE" id="PS50943">
    <property type="entry name" value="HTH_CROC1"/>
    <property type="match status" value="1"/>
</dbReference>
<dbReference type="PANTHER" id="PTHR46797:SF23">
    <property type="entry name" value="HTH-TYPE TRANSCRIPTIONAL REGULATOR SUTR"/>
    <property type="match status" value="1"/>
</dbReference>